<feature type="chain" id="PRO_5043646001" evidence="2">
    <location>
        <begin position="26"/>
        <end position="589"/>
    </location>
</feature>
<keyword evidence="4" id="KW-1185">Reference proteome</keyword>
<dbReference type="EMBL" id="CP101185">
    <property type="protein sequence ID" value="UYV96414.1"/>
    <property type="molecule type" value="Genomic_DNA"/>
</dbReference>
<dbReference type="RefSeq" id="WP_139126837.1">
    <property type="nucleotide sequence ID" value="NZ_CP101180.1"/>
</dbReference>
<proteinExistence type="predicted"/>
<reference evidence="3" key="1">
    <citation type="submission" date="2022-07" db="EMBL/GenBank/DDBJ databases">
        <authorList>
            <person name="Wu T."/>
        </authorList>
    </citation>
    <scope>NUCLEOTIDE SEQUENCE</scope>
    <source>
        <strain evidence="3">SD-1</strain>
    </source>
</reference>
<accession>A0AAX3EH35</accession>
<evidence type="ECO:0000313" key="3">
    <source>
        <dbReference type="EMBL" id="UYV96414.1"/>
    </source>
</evidence>
<organism evidence="3 4">
    <name type="scientific">Paenarthrobacter ureafaciens</name>
    <dbReference type="NCBI Taxonomy" id="37931"/>
    <lineage>
        <taxon>Bacteria</taxon>
        <taxon>Bacillati</taxon>
        <taxon>Actinomycetota</taxon>
        <taxon>Actinomycetes</taxon>
        <taxon>Micrococcales</taxon>
        <taxon>Micrococcaceae</taxon>
        <taxon>Paenarthrobacter</taxon>
    </lineage>
</organism>
<evidence type="ECO:0000313" key="4">
    <source>
        <dbReference type="Proteomes" id="UP001163293"/>
    </source>
</evidence>
<evidence type="ECO:0000256" key="1">
    <source>
        <dbReference type="SAM" id="MobiDB-lite"/>
    </source>
</evidence>
<feature type="signal peptide" evidence="2">
    <location>
        <begin position="1"/>
        <end position="25"/>
    </location>
</feature>
<keyword evidence="2" id="KW-0732">Signal</keyword>
<sequence length="589" mass="62671">MELTIGRRALMAGGGLALAAGAAFAGTTPAAAATAVTKNAKRVYYASDYGIFPRATMPLVNLPVSPTDPTIRRYSAGKEGKPNVQAIGAPDTEAVDQSDEINAFLQQIATLGGGIAIFEGDTNQLVGYGVKKPIVMLTEVAIWGLGWNKTTFMLIDGANCSVFVNKPKTNYHDVRDLRINGNRWGQTFPDALKFSGPGVDLSSDRHPANPDNWQYNSHGILLVPDYTAPNAGPYGDTYSNFENIFVVNPYGSAAMTNKVGGEIRFRNAVSMNAGGNGFTAGYDTYLSEVTVANSEYDGFLQQSGSTRFTNTKAFWCGQVLDRWQVGGGAVKMRRASIGYKIVNGCCEFSSAEAQNCGGEGFWLQDAESVNGQLSSIANNMIADTAAISNPDGWGPVPNNYANDAAWNSGPSSPKPAPGDHPGVRLKGKSKYNNLSITSRTAGPQAGVGLGQQAYALGIDYFGGAKENNISVTHSDGYNGQRAKGILTPETPHSAIPHNWILANGKPLSDAVRKAPPTIDEIDAAGTYIMMGSGYTYNPFPGGIVRITCVELDNHFALEAVRLDASGAPFTNIKYNDGLGWRGWVQQSRA</sequence>
<gene>
    <name evidence="3" type="ORF">NL394_15290</name>
</gene>
<protein>
    <submittedName>
        <fullName evidence="3">Uncharacterized protein</fullName>
    </submittedName>
</protein>
<evidence type="ECO:0000256" key="2">
    <source>
        <dbReference type="SAM" id="SignalP"/>
    </source>
</evidence>
<dbReference type="PROSITE" id="PS51318">
    <property type="entry name" value="TAT"/>
    <property type="match status" value="1"/>
</dbReference>
<dbReference type="Proteomes" id="UP001163293">
    <property type="component" value="Chromosome"/>
</dbReference>
<feature type="region of interest" description="Disordered" evidence="1">
    <location>
        <begin position="398"/>
        <end position="427"/>
    </location>
</feature>
<name>A0AAX3EH35_PAEUR</name>
<dbReference type="InterPro" id="IPR006311">
    <property type="entry name" value="TAT_signal"/>
</dbReference>
<dbReference type="AlphaFoldDB" id="A0AAX3EH35"/>